<reference evidence="1" key="1">
    <citation type="submission" date="2022-12" db="EMBL/GenBank/DDBJ databases">
        <title>Reference genome sequencing for broad-spectrum identification of bacterial and archaeal isolates by mass spectrometry.</title>
        <authorList>
            <person name="Sekiguchi Y."/>
            <person name="Tourlousse D.M."/>
        </authorList>
    </citation>
    <scope>NUCLEOTIDE SEQUENCE</scope>
    <source>
        <strain evidence="1">10succ1</strain>
    </source>
</reference>
<evidence type="ECO:0000313" key="1">
    <source>
        <dbReference type="EMBL" id="GLI56937.1"/>
    </source>
</evidence>
<keyword evidence="2" id="KW-1185">Reference proteome</keyword>
<comment type="caution">
    <text evidence="1">The sequence shown here is derived from an EMBL/GenBank/DDBJ whole genome shotgun (WGS) entry which is preliminary data.</text>
</comment>
<sequence length="164" mass="18740">MKKWLPIVLMIFLVYGISLQAEMRRESFEKRDLRSGVVYLIGEEEAYTGILIGYFNKDQGMKCSMTYKDGLLHGERVLYYKNGIIKSRESYAKGHKDGVTYLYYETGQLMSKITYVAGKKNGEKVHYHKNGEVKARTVYKNGKKEVASAKSEAAEATEKEVVAR</sequence>
<dbReference type="Pfam" id="PF07661">
    <property type="entry name" value="MORN_2"/>
    <property type="match status" value="3"/>
</dbReference>
<dbReference type="SUPFAM" id="SSF82185">
    <property type="entry name" value="Histone H3 K4-specific methyltransferase SET7/9 N-terminal domain"/>
    <property type="match status" value="1"/>
</dbReference>
<dbReference type="EMBL" id="BSDY01000011">
    <property type="protein sequence ID" value="GLI56937.1"/>
    <property type="molecule type" value="Genomic_DNA"/>
</dbReference>
<dbReference type="Gene3D" id="2.20.110.10">
    <property type="entry name" value="Histone H3 K4-specific methyltransferase SET7/9 N-terminal domain"/>
    <property type="match status" value="1"/>
</dbReference>
<accession>A0A9W6GNS5</accession>
<dbReference type="InterPro" id="IPR011652">
    <property type="entry name" value="MORN_2"/>
</dbReference>
<protein>
    <recommendedName>
        <fullName evidence="3">MORN repeat variant</fullName>
    </recommendedName>
</protein>
<evidence type="ECO:0008006" key="3">
    <source>
        <dbReference type="Google" id="ProtNLM"/>
    </source>
</evidence>
<evidence type="ECO:0000313" key="2">
    <source>
        <dbReference type="Proteomes" id="UP001144471"/>
    </source>
</evidence>
<name>A0A9W6GNS5_9FUSO</name>
<proteinExistence type="predicted"/>
<dbReference type="RefSeq" id="WP_281836346.1">
    <property type="nucleotide sequence ID" value="NZ_BSDY01000011.1"/>
</dbReference>
<organism evidence="1 2">
    <name type="scientific">Propionigenium maris DSM 9537</name>
    <dbReference type="NCBI Taxonomy" id="1123000"/>
    <lineage>
        <taxon>Bacteria</taxon>
        <taxon>Fusobacteriati</taxon>
        <taxon>Fusobacteriota</taxon>
        <taxon>Fusobacteriia</taxon>
        <taxon>Fusobacteriales</taxon>
        <taxon>Fusobacteriaceae</taxon>
        <taxon>Propionigenium</taxon>
    </lineage>
</organism>
<dbReference type="Proteomes" id="UP001144471">
    <property type="component" value="Unassembled WGS sequence"/>
</dbReference>
<gene>
    <name evidence="1" type="ORF">PM10SUCC1_24510</name>
</gene>
<dbReference type="AlphaFoldDB" id="A0A9W6GNS5"/>